<dbReference type="Proteomes" id="UP000245764">
    <property type="component" value="Chromosome 21"/>
</dbReference>
<feature type="compositionally biased region" description="Polar residues" evidence="1">
    <location>
        <begin position="7"/>
        <end position="20"/>
    </location>
</feature>
<reference evidence="3" key="1">
    <citation type="submission" date="2017-05" db="EMBL/GenBank/DDBJ databases">
        <authorList>
            <person name="Song R."/>
            <person name="Chenine A.L."/>
            <person name="Ruprecht R.M."/>
        </authorList>
    </citation>
    <scope>NUCLEOTIDE SEQUENCE [LARGE SCALE GENOMIC DNA]</scope>
</reference>
<accession>A0A2H1HBW5</accession>
<gene>
    <name evidence="2" type="ORF">ZT1E4_G12027</name>
</gene>
<proteinExistence type="predicted"/>
<dbReference type="AlphaFoldDB" id="A0A2H1HBW5"/>
<sequence>MTDTDCETVQQKETASSTNDCDSEIDSDISTDSQTTNTEEGIEPTTLIARITSPPPLLPREQHQEQEQKETDIKNKDTITAIKILHINGLPAFKIIHIIGSPAFKILQYTNSMHARDRQCQLPPPWPPPLRPPRYRRRMRRLYH</sequence>
<feature type="compositionally biased region" description="Basic and acidic residues" evidence="1">
    <location>
        <begin position="60"/>
        <end position="74"/>
    </location>
</feature>
<evidence type="ECO:0000313" key="3">
    <source>
        <dbReference type="Proteomes" id="UP000245764"/>
    </source>
</evidence>
<dbReference type="EMBL" id="LT854272">
    <property type="protein sequence ID" value="SMR63304.1"/>
    <property type="molecule type" value="Genomic_DNA"/>
</dbReference>
<protein>
    <submittedName>
        <fullName evidence="2">Uncharacterized protein</fullName>
    </submittedName>
</protein>
<feature type="region of interest" description="Disordered" evidence="1">
    <location>
        <begin position="1"/>
        <end position="74"/>
    </location>
</feature>
<organism evidence="2 3">
    <name type="scientific">Zymoseptoria tritici ST99CH_1E4</name>
    <dbReference type="NCBI Taxonomy" id="1276532"/>
    <lineage>
        <taxon>Eukaryota</taxon>
        <taxon>Fungi</taxon>
        <taxon>Dikarya</taxon>
        <taxon>Ascomycota</taxon>
        <taxon>Pezizomycotina</taxon>
        <taxon>Dothideomycetes</taxon>
        <taxon>Dothideomycetidae</taxon>
        <taxon>Mycosphaerellales</taxon>
        <taxon>Mycosphaerellaceae</taxon>
        <taxon>Zymoseptoria</taxon>
    </lineage>
</organism>
<evidence type="ECO:0000256" key="1">
    <source>
        <dbReference type="SAM" id="MobiDB-lite"/>
    </source>
</evidence>
<name>A0A2H1HBW5_ZYMTR</name>
<evidence type="ECO:0000313" key="2">
    <source>
        <dbReference type="EMBL" id="SMR63304.1"/>
    </source>
</evidence>